<accession>A0A0G4PB10</accession>
<proteinExistence type="predicted"/>
<sequence length="69" mass="7717">MPKLLSRIARKLGMLGGYIIIVRKNSGSIRVIESKFPSDSIIDVDVHLSMPYDNRTQGSNSHAYQKEIA</sequence>
<dbReference type="AlphaFoldDB" id="A0A0G4PB10"/>
<evidence type="ECO:0000313" key="1">
    <source>
        <dbReference type="EMBL" id="CRL23507.1"/>
    </source>
</evidence>
<name>A0A0G4PB10_PENC3</name>
<reference evidence="1 2" key="1">
    <citation type="journal article" date="2014" name="Nat. Commun.">
        <title>Multiple recent horizontal transfers of a large genomic region in cheese making fungi.</title>
        <authorList>
            <person name="Cheeseman K."/>
            <person name="Ropars J."/>
            <person name="Renault P."/>
            <person name="Dupont J."/>
            <person name="Gouzy J."/>
            <person name="Branca A."/>
            <person name="Abraham A.L."/>
            <person name="Ceppi M."/>
            <person name="Conseiller E."/>
            <person name="Debuchy R."/>
            <person name="Malagnac F."/>
            <person name="Goarin A."/>
            <person name="Silar P."/>
            <person name="Lacoste S."/>
            <person name="Sallet E."/>
            <person name="Bensimon A."/>
            <person name="Giraud T."/>
            <person name="Brygoo Y."/>
        </authorList>
    </citation>
    <scope>NUCLEOTIDE SEQUENCE [LARGE SCALE GENOMIC DNA]</scope>
    <source>
        <strain evidence="2">FM 013</strain>
    </source>
</reference>
<dbReference type="Proteomes" id="UP000053732">
    <property type="component" value="Unassembled WGS sequence"/>
</dbReference>
<gene>
    <name evidence="1" type="ORF">PCAMFM013_S009g000447</name>
</gene>
<organism evidence="1 2">
    <name type="scientific">Penicillium camemberti (strain FM 013)</name>
    <dbReference type="NCBI Taxonomy" id="1429867"/>
    <lineage>
        <taxon>Eukaryota</taxon>
        <taxon>Fungi</taxon>
        <taxon>Dikarya</taxon>
        <taxon>Ascomycota</taxon>
        <taxon>Pezizomycotina</taxon>
        <taxon>Eurotiomycetes</taxon>
        <taxon>Eurotiomycetidae</taxon>
        <taxon>Eurotiales</taxon>
        <taxon>Aspergillaceae</taxon>
        <taxon>Penicillium</taxon>
    </lineage>
</organism>
<keyword evidence="2" id="KW-1185">Reference proteome</keyword>
<evidence type="ECO:0000313" key="2">
    <source>
        <dbReference type="Proteomes" id="UP000053732"/>
    </source>
</evidence>
<dbReference type="EMBL" id="HG793142">
    <property type="protein sequence ID" value="CRL23507.1"/>
    <property type="molecule type" value="Genomic_DNA"/>
</dbReference>
<protein>
    <submittedName>
        <fullName evidence="1">Str. FM013</fullName>
    </submittedName>
</protein>